<gene>
    <name evidence="2" type="ORF">ALO91_04774</name>
</gene>
<proteinExistence type="predicted"/>
<feature type="domain" description="HDOD" evidence="1">
    <location>
        <begin position="42"/>
        <end position="106"/>
    </location>
</feature>
<name>A0A0P9HNI2_PSESX</name>
<sequence length="165" mass="18263">MSRTGPRMPTVHAAHHLVPKTLDAWVKLLDGIALPVPAVNHGHVRAALNDSRRSLREIAEMMQESPALVLSVMREANHHTHGLTEQAESLEIAINRLGLARTEVLLGRLPAKPPEEIPAAYRQLILVSQHATQQANGLFASRLARLWQDIHMGSLLFLSPLWPMA</sequence>
<evidence type="ECO:0000313" key="2">
    <source>
        <dbReference type="EMBL" id="KPW22193.1"/>
    </source>
</evidence>
<evidence type="ECO:0000259" key="1">
    <source>
        <dbReference type="Pfam" id="PF08668"/>
    </source>
</evidence>
<dbReference type="Pfam" id="PF08668">
    <property type="entry name" value="HDOD"/>
    <property type="match status" value="1"/>
</dbReference>
<dbReference type="EMBL" id="LJPM01000197">
    <property type="protein sequence ID" value="KPW22193.1"/>
    <property type="molecule type" value="Genomic_DNA"/>
</dbReference>
<accession>A0A0P9HNI2</accession>
<feature type="non-terminal residue" evidence="2">
    <location>
        <position position="165"/>
    </location>
</feature>
<protein>
    <submittedName>
        <fullName evidence="2">HDOD domain-containing protein</fullName>
    </submittedName>
</protein>
<dbReference type="AlphaFoldDB" id="A0A0P9HNI2"/>
<dbReference type="PATRIC" id="fig|199198.5.peg.1670"/>
<organism evidence="2 3">
    <name type="scientific">Pseudomonas syringae pv. aceris</name>
    <dbReference type="NCBI Taxonomy" id="199198"/>
    <lineage>
        <taxon>Bacteria</taxon>
        <taxon>Pseudomonadati</taxon>
        <taxon>Pseudomonadota</taxon>
        <taxon>Gammaproteobacteria</taxon>
        <taxon>Pseudomonadales</taxon>
        <taxon>Pseudomonadaceae</taxon>
        <taxon>Pseudomonas</taxon>
        <taxon>Pseudomonas syringae</taxon>
    </lineage>
</organism>
<dbReference type="Proteomes" id="UP000050297">
    <property type="component" value="Unassembled WGS sequence"/>
</dbReference>
<evidence type="ECO:0000313" key="3">
    <source>
        <dbReference type="Proteomes" id="UP000050297"/>
    </source>
</evidence>
<comment type="caution">
    <text evidence="2">The sequence shown here is derived from an EMBL/GenBank/DDBJ whole genome shotgun (WGS) entry which is preliminary data.</text>
</comment>
<dbReference type="InterPro" id="IPR013976">
    <property type="entry name" value="HDOD"/>
</dbReference>
<dbReference type="SUPFAM" id="SSF109604">
    <property type="entry name" value="HD-domain/PDEase-like"/>
    <property type="match status" value="1"/>
</dbReference>
<reference evidence="2 3" key="1">
    <citation type="submission" date="2015-09" db="EMBL/GenBank/DDBJ databases">
        <title>Genome announcement of multiple Pseudomonas syringae strains.</title>
        <authorList>
            <person name="Thakur S."/>
            <person name="Wang P.W."/>
            <person name="Gong Y."/>
            <person name="Weir B.S."/>
            <person name="Guttman D.S."/>
        </authorList>
    </citation>
    <scope>NUCLEOTIDE SEQUENCE [LARGE SCALE GENOMIC DNA]</scope>
    <source>
        <strain evidence="2 3">ICMP2802</strain>
    </source>
</reference>
<dbReference type="Gene3D" id="1.10.3210.10">
    <property type="entry name" value="Hypothetical protein af1432"/>
    <property type="match status" value="1"/>
</dbReference>